<feature type="transmembrane region" description="Helical" evidence="1">
    <location>
        <begin position="117"/>
        <end position="135"/>
    </location>
</feature>
<keyword evidence="1" id="KW-1133">Transmembrane helix</keyword>
<sequence length="327" mass="39849">MFFYSNHFLEFYSLFVKSIKTQSLMKFSFVWSWRFMNISNIVLAISFTYNGKKILKYFNNPILFKYSDNNHRKISKSFVFRLVFYVSIILYLIIFTYHQSDDFNFFRLLIFTQQYFGYTYMFFFFDHYLFMFSLSKKTLDKLEQKLDKFNDNLTKDDTFELINDIKALSYNLYEFNRISSTPLFFILISTVFSYLNNIVVFFGDIRQSSFPGHQMVYFHFFLNILRTIIIYILSWTAQNIIKQFDDIYFCLFDKSIETLRNYYSKYQKYSKAISLSNALQIYELAVYRRHFKSYYFYEILPLCLGSFGYICIFILQYMIIFIETTLV</sequence>
<dbReference type="Proteomes" id="UP000194236">
    <property type="component" value="Unassembled WGS sequence"/>
</dbReference>
<dbReference type="AlphaFoldDB" id="A0A1Y3BWJ6"/>
<dbReference type="EMBL" id="MUJZ01001707">
    <property type="protein sequence ID" value="OTF83886.1"/>
    <property type="molecule type" value="Genomic_DNA"/>
</dbReference>
<feature type="transmembrane region" description="Helical" evidence="1">
    <location>
        <begin position="31"/>
        <end position="49"/>
    </location>
</feature>
<evidence type="ECO:0000313" key="3">
    <source>
        <dbReference type="Proteomes" id="UP000194236"/>
    </source>
</evidence>
<feature type="transmembrane region" description="Helical" evidence="1">
    <location>
        <begin position="183"/>
        <end position="203"/>
    </location>
</feature>
<keyword evidence="1" id="KW-0472">Membrane</keyword>
<feature type="transmembrane region" description="Helical" evidence="1">
    <location>
        <begin position="215"/>
        <end position="233"/>
    </location>
</feature>
<keyword evidence="1" id="KW-0812">Transmembrane</keyword>
<keyword evidence="3" id="KW-1185">Reference proteome</keyword>
<comment type="caution">
    <text evidence="2">The sequence shown here is derived from an EMBL/GenBank/DDBJ whole genome shotgun (WGS) entry which is preliminary data.</text>
</comment>
<gene>
    <name evidence="2" type="ORF">BLA29_003088</name>
</gene>
<reference evidence="2 3" key="1">
    <citation type="submission" date="2017-03" db="EMBL/GenBank/DDBJ databases">
        <title>Genome Survey of Euroglyphus maynei.</title>
        <authorList>
            <person name="Arlian L.G."/>
            <person name="Morgan M.S."/>
            <person name="Rider S.D."/>
        </authorList>
    </citation>
    <scope>NUCLEOTIDE SEQUENCE [LARGE SCALE GENOMIC DNA]</scope>
    <source>
        <strain evidence="2">Arlian Lab</strain>
        <tissue evidence="2">Whole body</tissue>
    </source>
</reference>
<proteinExistence type="predicted"/>
<name>A0A1Y3BWJ6_EURMA</name>
<organism evidence="2 3">
    <name type="scientific">Euroglyphus maynei</name>
    <name type="common">Mayne's house dust mite</name>
    <dbReference type="NCBI Taxonomy" id="6958"/>
    <lineage>
        <taxon>Eukaryota</taxon>
        <taxon>Metazoa</taxon>
        <taxon>Ecdysozoa</taxon>
        <taxon>Arthropoda</taxon>
        <taxon>Chelicerata</taxon>
        <taxon>Arachnida</taxon>
        <taxon>Acari</taxon>
        <taxon>Acariformes</taxon>
        <taxon>Sarcoptiformes</taxon>
        <taxon>Astigmata</taxon>
        <taxon>Psoroptidia</taxon>
        <taxon>Analgoidea</taxon>
        <taxon>Pyroglyphidae</taxon>
        <taxon>Pyroglyphinae</taxon>
        <taxon>Euroglyphus</taxon>
    </lineage>
</organism>
<feature type="transmembrane region" description="Helical" evidence="1">
    <location>
        <begin position="299"/>
        <end position="322"/>
    </location>
</feature>
<feature type="transmembrane region" description="Helical" evidence="1">
    <location>
        <begin position="78"/>
        <end position="97"/>
    </location>
</feature>
<accession>A0A1Y3BWJ6</accession>
<protein>
    <submittedName>
        <fullName evidence="2">Uncharacterized protein</fullName>
    </submittedName>
</protein>
<evidence type="ECO:0000313" key="2">
    <source>
        <dbReference type="EMBL" id="OTF83886.1"/>
    </source>
</evidence>
<dbReference type="OrthoDB" id="6512682at2759"/>
<evidence type="ECO:0000256" key="1">
    <source>
        <dbReference type="SAM" id="Phobius"/>
    </source>
</evidence>